<gene>
    <name evidence="1" type="ORF">LCI18_014944</name>
</gene>
<dbReference type="Proteomes" id="UP000830768">
    <property type="component" value="Chromosome 13"/>
</dbReference>
<keyword evidence="2" id="KW-1185">Reference proteome</keyword>
<name>A0ACD3ZRQ1_FUSSC</name>
<organism evidence="1 2">
    <name type="scientific">Fusarium solani subsp. cucurbitae</name>
    <name type="common">Neocosmosporum cucurbitae</name>
    <dbReference type="NCBI Taxonomy" id="2747967"/>
    <lineage>
        <taxon>Eukaryota</taxon>
        <taxon>Fungi</taxon>
        <taxon>Dikarya</taxon>
        <taxon>Ascomycota</taxon>
        <taxon>Pezizomycotina</taxon>
        <taxon>Sordariomycetes</taxon>
        <taxon>Hypocreomycetidae</taxon>
        <taxon>Hypocreales</taxon>
        <taxon>Nectriaceae</taxon>
        <taxon>Fusarium</taxon>
        <taxon>Fusarium solani species complex</taxon>
    </lineage>
</organism>
<evidence type="ECO:0000313" key="1">
    <source>
        <dbReference type="EMBL" id="UPL04010.1"/>
    </source>
</evidence>
<protein>
    <submittedName>
        <fullName evidence="1">Uncharacterized protein</fullName>
    </submittedName>
</protein>
<sequence length="190" mass="21161">MFSDLSKIINKASRGIVEHELERLYTSTGALLHALFFTAFPAVAAGVFHYLNKNCKTFAEAELVTAWHQPLEREALISRLVQRAAEIRASGELKSIVVVTTFHVLSAGRNDLVFANILLKPGEPWTDALIEQAIGRITRPGQMQPTFIFDFIRKDNDAEALVRARNENWKGILSGNRLFDVIGIDSNATP</sequence>
<accession>A0ACD3ZRQ1</accession>
<dbReference type="EMBL" id="CP090041">
    <property type="protein sequence ID" value="UPL04010.1"/>
    <property type="molecule type" value="Genomic_DNA"/>
</dbReference>
<proteinExistence type="predicted"/>
<evidence type="ECO:0000313" key="2">
    <source>
        <dbReference type="Proteomes" id="UP000830768"/>
    </source>
</evidence>
<reference evidence="1" key="1">
    <citation type="submission" date="2021-11" db="EMBL/GenBank/DDBJ databases">
        <title>Fusarium solani-melongenae Genome sequencing and assembly.</title>
        <authorList>
            <person name="Xie S."/>
            <person name="Huang L."/>
            <person name="Zhang X."/>
        </authorList>
    </citation>
    <scope>NUCLEOTIDE SEQUENCE</scope>
    <source>
        <strain evidence="1">CRI 24-3</strain>
    </source>
</reference>